<proteinExistence type="predicted"/>
<organism evidence="1">
    <name type="scientific">marine sediment metagenome</name>
    <dbReference type="NCBI Taxonomy" id="412755"/>
    <lineage>
        <taxon>unclassified sequences</taxon>
        <taxon>metagenomes</taxon>
        <taxon>ecological metagenomes</taxon>
    </lineage>
</organism>
<dbReference type="AlphaFoldDB" id="X1STF1"/>
<evidence type="ECO:0000313" key="1">
    <source>
        <dbReference type="EMBL" id="GAI82411.1"/>
    </source>
</evidence>
<accession>X1STF1</accession>
<dbReference type="EMBL" id="BARW01005709">
    <property type="protein sequence ID" value="GAI82411.1"/>
    <property type="molecule type" value="Genomic_DNA"/>
</dbReference>
<comment type="caution">
    <text evidence="1">The sequence shown here is derived from an EMBL/GenBank/DDBJ whole genome shotgun (WGS) entry which is preliminary data.</text>
</comment>
<name>X1STF1_9ZZZZ</name>
<feature type="non-terminal residue" evidence="1">
    <location>
        <position position="175"/>
    </location>
</feature>
<protein>
    <submittedName>
        <fullName evidence="1">Uncharacterized protein</fullName>
    </submittedName>
</protein>
<gene>
    <name evidence="1" type="ORF">S12H4_12200</name>
</gene>
<reference evidence="1" key="1">
    <citation type="journal article" date="2014" name="Front. Microbiol.">
        <title>High frequency of phylogenetically diverse reductive dehalogenase-homologous genes in deep subseafloor sedimentary metagenomes.</title>
        <authorList>
            <person name="Kawai M."/>
            <person name="Futagami T."/>
            <person name="Toyoda A."/>
            <person name="Takaki Y."/>
            <person name="Nishi S."/>
            <person name="Hori S."/>
            <person name="Arai W."/>
            <person name="Tsubouchi T."/>
            <person name="Morono Y."/>
            <person name="Uchiyama I."/>
            <person name="Ito T."/>
            <person name="Fujiyama A."/>
            <person name="Inagaki F."/>
            <person name="Takami H."/>
        </authorList>
    </citation>
    <scope>NUCLEOTIDE SEQUENCE</scope>
    <source>
        <strain evidence="1">Expedition CK06-06</strain>
    </source>
</reference>
<sequence>MLASECSWEVAAPHADLAAREHVLIVKNSGGGPVVVPTLFTYEYRPWGTWPKRDWSRQRQLQFAREFLDDTAFEHARKYPIVFARCTDIADYMHRNPCPQPRRVLSSITHDWPYDRIWSPEWVRGIDAFRDVLPFHDSLDDIRKRRASLWAKPGSRELIYYEDDQHNCRFQYACP</sequence>